<dbReference type="Proteomes" id="UP000324222">
    <property type="component" value="Unassembled WGS sequence"/>
</dbReference>
<comment type="caution">
    <text evidence="2">The sequence shown here is derived from an EMBL/GenBank/DDBJ whole genome shotgun (WGS) entry which is preliminary data.</text>
</comment>
<dbReference type="InterPro" id="IPR024587">
    <property type="entry name" value="K_chnl_volt-dep_Kv4_C"/>
</dbReference>
<dbReference type="InterPro" id="IPR003975">
    <property type="entry name" value="K_chnl_volt-dep_Kv4"/>
</dbReference>
<sequence>MRHGTEGVKGIRVKTFESENNSCNPMPTVRIQAKTHQQKCRETVPITHACSQSRMGKPSNISSSAPHLTRGGSDFRPLFTSSISTFLFTTPSGASYAPTTTTTTTTPTSLSSINDRIHPPRFPPPPHADHYLTTARFLSVSKPHHPILTLSRLKARLARIRIAKASSGAAFVTKKKAAEARLAAQESGLEMDEFNKEEDIFEMQHHHLLRCLEKTTDPRVCENIMKGLLTTLPLFLLLPSLLCLPPLHQKLNDATWRNYLNFPCTAARRRLKGEWAPDSVPGGRRHNEAALFSLRRENSTVGFQRLSAFGERAHLPSCQPPCLPATLSPYLSASVLIVILPRGAQERQVLLPNHPRRCLSH</sequence>
<dbReference type="PRINTS" id="PR01497">
    <property type="entry name" value="SHALCHANNEL"/>
</dbReference>
<proteinExistence type="predicted"/>
<organism evidence="2 3">
    <name type="scientific">Portunus trituberculatus</name>
    <name type="common">Swimming crab</name>
    <name type="synonym">Neptunus trituberculatus</name>
    <dbReference type="NCBI Taxonomy" id="210409"/>
    <lineage>
        <taxon>Eukaryota</taxon>
        <taxon>Metazoa</taxon>
        <taxon>Ecdysozoa</taxon>
        <taxon>Arthropoda</taxon>
        <taxon>Crustacea</taxon>
        <taxon>Multicrustacea</taxon>
        <taxon>Malacostraca</taxon>
        <taxon>Eumalacostraca</taxon>
        <taxon>Eucarida</taxon>
        <taxon>Decapoda</taxon>
        <taxon>Pleocyemata</taxon>
        <taxon>Brachyura</taxon>
        <taxon>Eubrachyura</taxon>
        <taxon>Portunoidea</taxon>
        <taxon>Portunidae</taxon>
        <taxon>Portuninae</taxon>
        <taxon>Portunus</taxon>
    </lineage>
</organism>
<name>A0A5B7F5D7_PORTR</name>
<dbReference type="GO" id="GO:0008076">
    <property type="term" value="C:voltage-gated potassium channel complex"/>
    <property type="evidence" value="ECO:0007669"/>
    <property type="project" value="InterPro"/>
</dbReference>
<evidence type="ECO:0000313" key="2">
    <source>
        <dbReference type="EMBL" id="MPC39834.1"/>
    </source>
</evidence>
<dbReference type="EMBL" id="VSRR010004491">
    <property type="protein sequence ID" value="MPC39834.1"/>
    <property type="molecule type" value="Genomic_DNA"/>
</dbReference>
<protein>
    <submittedName>
        <fullName evidence="2">Potassium voltage-gated channel protein Shal</fullName>
    </submittedName>
</protein>
<dbReference type="OrthoDB" id="433309at2759"/>
<evidence type="ECO:0000313" key="3">
    <source>
        <dbReference type="Proteomes" id="UP000324222"/>
    </source>
</evidence>
<feature type="domain" description="Potassium channel voltage dependent Kv4 C-terminal" evidence="1">
    <location>
        <begin position="198"/>
        <end position="217"/>
    </location>
</feature>
<accession>A0A5B7F5D7</accession>
<dbReference type="AlphaFoldDB" id="A0A5B7F5D7"/>
<keyword evidence="3" id="KW-1185">Reference proteome</keyword>
<dbReference type="GO" id="GO:0005249">
    <property type="term" value="F:voltage-gated potassium channel activity"/>
    <property type="evidence" value="ECO:0007669"/>
    <property type="project" value="InterPro"/>
</dbReference>
<evidence type="ECO:0000259" key="1">
    <source>
        <dbReference type="Pfam" id="PF11879"/>
    </source>
</evidence>
<reference evidence="2 3" key="1">
    <citation type="submission" date="2019-05" db="EMBL/GenBank/DDBJ databases">
        <title>Another draft genome of Portunus trituberculatus and its Hox gene families provides insights of decapod evolution.</title>
        <authorList>
            <person name="Jeong J.-H."/>
            <person name="Song I."/>
            <person name="Kim S."/>
            <person name="Choi T."/>
            <person name="Kim D."/>
            <person name="Ryu S."/>
            <person name="Kim W."/>
        </authorList>
    </citation>
    <scope>NUCLEOTIDE SEQUENCE [LARGE SCALE GENOMIC DNA]</scope>
    <source>
        <tissue evidence="2">Muscle</tissue>
    </source>
</reference>
<gene>
    <name evidence="2" type="primary">Shal_0</name>
    <name evidence="2" type="ORF">E2C01_033383</name>
</gene>
<dbReference type="Pfam" id="PF11879">
    <property type="entry name" value="DUF3399"/>
    <property type="match status" value="1"/>
</dbReference>